<accession>A0A011UT95</accession>
<dbReference type="PATRIC" id="fig|69279.3.peg.1496"/>
<dbReference type="eggNOG" id="COG5553">
    <property type="taxonomic scope" value="Bacteria"/>
</dbReference>
<dbReference type="EMBL" id="JENY01000007">
    <property type="protein sequence ID" value="EXL09466.1"/>
    <property type="molecule type" value="Genomic_DNA"/>
</dbReference>
<comment type="caution">
    <text evidence="1">The sequence shown here is derived from an EMBL/GenBank/DDBJ whole genome shotgun (WGS) entry which is preliminary data.</text>
</comment>
<dbReference type="GO" id="GO:0051213">
    <property type="term" value="F:dioxygenase activity"/>
    <property type="evidence" value="ECO:0007669"/>
    <property type="project" value="UniProtKB-KW"/>
</dbReference>
<dbReference type="HOGENOM" id="CLU_1302806_0_0_5"/>
<dbReference type="CDD" id="cd10548">
    <property type="entry name" value="cupin_CDO"/>
    <property type="match status" value="1"/>
</dbReference>
<keyword evidence="1" id="KW-0223">Dioxygenase</keyword>
<dbReference type="InterPro" id="IPR011051">
    <property type="entry name" value="RmlC_Cupin_sf"/>
</dbReference>
<gene>
    <name evidence="1" type="ORF">BG36_22835</name>
</gene>
<dbReference type="AlphaFoldDB" id="A0A011UT95"/>
<dbReference type="InterPro" id="IPR014710">
    <property type="entry name" value="RmlC-like_jellyroll"/>
</dbReference>
<dbReference type="Proteomes" id="UP000019849">
    <property type="component" value="Unassembled WGS sequence"/>
</dbReference>
<organism evidence="1 2">
    <name type="scientific">Aquamicrobium defluvii</name>
    <dbReference type="NCBI Taxonomy" id="69279"/>
    <lineage>
        <taxon>Bacteria</taxon>
        <taxon>Pseudomonadati</taxon>
        <taxon>Pseudomonadota</taxon>
        <taxon>Alphaproteobacteria</taxon>
        <taxon>Hyphomicrobiales</taxon>
        <taxon>Phyllobacteriaceae</taxon>
        <taxon>Aquamicrobium</taxon>
    </lineage>
</organism>
<dbReference type="SUPFAM" id="SSF51182">
    <property type="entry name" value="RmlC-like cupins"/>
    <property type="match status" value="1"/>
</dbReference>
<sequence>MEMSHTLSPALSCGDQAFRDFAAACQAAVDADGDVQGEIARLTGDFAASWRMPDLRYMQLQPDADYASYLLYLSPASDLSIVLDIFMAGQAAVTHNHLSWGVFTCLEGTELERYYDAPADLSSAPVEKGSRLRPPGIVTLAAPEINAFHQVECAEGDRSVSLHLYGSDIGRIERHQWDGTEGRYRSFVGGYSNDVLGLPVYLSTADVAARP</sequence>
<proteinExistence type="predicted"/>
<reference evidence="1 2" key="1">
    <citation type="submission" date="2014-02" db="EMBL/GenBank/DDBJ databases">
        <title>Aquamicrobium defluvii Genome sequencing.</title>
        <authorList>
            <person name="Wang X."/>
        </authorList>
    </citation>
    <scope>NUCLEOTIDE SEQUENCE [LARGE SCALE GENOMIC DNA]</scope>
    <source>
        <strain evidence="1 2">W13Z1</strain>
    </source>
</reference>
<keyword evidence="1" id="KW-0560">Oxidoreductase</keyword>
<dbReference type="STRING" id="69279.BG36_22835"/>
<name>A0A011UT95_9HYPH</name>
<evidence type="ECO:0000313" key="1">
    <source>
        <dbReference type="EMBL" id="EXL09466.1"/>
    </source>
</evidence>
<protein>
    <submittedName>
        <fullName evidence="1">Cysteine dioxygenase</fullName>
    </submittedName>
</protein>
<evidence type="ECO:0000313" key="2">
    <source>
        <dbReference type="Proteomes" id="UP000019849"/>
    </source>
</evidence>
<dbReference type="Gene3D" id="2.60.120.10">
    <property type="entry name" value="Jelly Rolls"/>
    <property type="match status" value="1"/>
</dbReference>